<evidence type="ECO:0000256" key="8">
    <source>
        <dbReference type="ARBA" id="ARBA00023306"/>
    </source>
</evidence>
<feature type="binding site" evidence="10">
    <location>
        <position position="288"/>
    </location>
    <ligand>
        <name>UDP-N-acetyl-alpha-D-glucosamine</name>
        <dbReference type="ChEBI" id="CHEBI:57705"/>
    </ligand>
</feature>
<dbReference type="OrthoDB" id="9808936at2"/>
<feature type="domain" description="Glycosyl transferase family 28 C-terminal" evidence="13">
    <location>
        <begin position="183"/>
        <end position="335"/>
    </location>
</feature>
<evidence type="ECO:0000256" key="3">
    <source>
        <dbReference type="ARBA" id="ARBA00022676"/>
    </source>
</evidence>
<dbReference type="GO" id="GO:0005975">
    <property type="term" value="P:carbohydrate metabolic process"/>
    <property type="evidence" value="ECO:0007669"/>
    <property type="project" value="InterPro"/>
</dbReference>
<keyword evidence="9 10" id="KW-0961">Cell wall biogenesis/degradation</keyword>
<evidence type="ECO:0000256" key="11">
    <source>
        <dbReference type="SAM" id="Phobius"/>
    </source>
</evidence>
<comment type="pathway">
    <text evidence="10">Cell wall biogenesis; peptidoglycan biosynthesis.</text>
</comment>
<keyword evidence="1 10" id="KW-1003">Cell membrane</keyword>
<dbReference type="GO" id="GO:0009252">
    <property type="term" value="P:peptidoglycan biosynthetic process"/>
    <property type="evidence" value="ECO:0007669"/>
    <property type="project" value="UniProtKB-UniRule"/>
</dbReference>
<dbReference type="Proteomes" id="UP000297890">
    <property type="component" value="Unassembled WGS sequence"/>
</dbReference>
<feature type="binding site" evidence="10">
    <location>
        <position position="189"/>
    </location>
    <ligand>
        <name>UDP-N-acetyl-alpha-D-glucosamine</name>
        <dbReference type="ChEBI" id="CHEBI:57705"/>
    </ligand>
</feature>
<keyword evidence="6 10" id="KW-0573">Peptidoglycan synthesis</keyword>
<dbReference type="Pfam" id="PF04101">
    <property type="entry name" value="Glyco_tran_28_C"/>
    <property type="match status" value="1"/>
</dbReference>
<dbReference type="EMBL" id="SRIO01000005">
    <property type="protein sequence ID" value="TFZ83013.1"/>
    <property type="molecule type" value="Genomic_DNA"/>
</dbReference>
<dbReference type="InterPro" id="IPR007235">
    <property type="entry name" value="Glyco_trans_28_C"/>
</dbReference>
<dbReference type="HAMAP" id="MF_00033">
    <property type="entry name" value="MurG"/>
    <property type="match status" value="1"/>
</dbReference>
<dbReference type="GO" id="GO:0051301">
    <property type="term" value="P:cell division"/>
    <property type="evidence" value="ECO:0007669"/>
    <property type="project" value="UniProtKB-KW"/>
</dbReference>
<dbReference type="GO" id="GO:0005886">
    <property type="term" value="C:plasma membrane"/>
    <property type="evidence" value="ECO:0007669"/>
    <property type="project" value="UniProtKB-SubCell"/>
</dbReference>
<evidence type="ECO:0000256" key="1">
    <source>
        <dbReference type="ARBA" id="ARBA00022475"/>
    </source>
</evidence>
<comment type="similarity">
    <text evidence="10">Belongs to the glycosyltransferase 28 family. MurG subfamily.</text>
</comment>
<dbReference type="CDD" id="cd03785">
    <property type="entry name" value="GT28_MurG"/>
    <property type="match status" value="1"/>
</dbReference>
<feature type="binding site" evidence="10">
    <location>
        <begin position="13"/>
        <end position="15"/>
    </location>
    <ligand>
        <name>UDP-N-acetyl-alpha-D-glucosamine</name>
        <dbReference type="ChEBI" id="CHEBI:57705"/>
    </ligand>
</feature>
<dbReference type="PANTHER" id="PTHR21015:SF22">
    <property type="entry name" value="GLYCOSYLTRANSFERASE"/>
    <property type="match status" value="1"/>
</dbReference>
<dbReference type="PANTHER" id="PTHR21015">
    <property type="entry name" value="UDP-N-ACETYLGLUCOSAMINE--N-ACETYLMURAMYL-(PENTAPEPTIDE) PYROPHOSPHORYL-UNDECAPRENOL N-ACETYLGLUCOSAMINE TRANSFERASE 1"/>
    <property type="match status" value="1"/>
</dbReference>
<dbReference type="GO" id="GO:0051991">
    <property type="term" value="F:UDP-N-acetyl-D-glucosamine:N-acetylmuramoyl-L-alanyl-D-glutamyl-meso-2,6-diaminopimelyl-D-alanyl-D-alanine-diphosphoundecaprenol 4-beta-N-acetylglucosaminlytransferase activity"/>
    <property type="evidence" value="ECO:0007669"/>
    <property type="project" value="RHEA"/>
</dbReference>
<feature type="binding site" evidence="10">
    <location>
        <position position="125"/>
    </location>
    <ligand>
        <name>UDP-N-acetyl-alpha-D-glucosamine</name>
        <dbReference type="ChEBI" id="CHEBI:57705"/>
    </ligand>
</feature>
<name>A0A4Z0FB40_9GAMM</name>
<evidence type="ECO:0000313" key="14">
    <source>
        <dbReference type="EMBL" id="TFZ83013.1"/>
    </source>
</evidence>
<evidence type="ECO:0000256" key="5">
    <source>
        <dbReference type="ARBA" id="ARBA00022960"/>
    </source>
</evidence>
<dbReference type="GO" id="GO:0008360">
    <property type="term" value="P:regulation of cell shape"/>
    <property type="evidence" value="ECO:0007669"/>
    <property type="project" value="UniProtKB-KW"/>
</dbReference>
<sequence length="358" mass="37558">MSSEVVLIMAGGTGGHVFPALAVARDLRRAGIAVAWLGSHGGMEERVVAADGIPFHGLHIRGLRGKGALTWLLMPVRLLLAVAEALGVMMRLRPRVVLGMGGFAAGPGGLAAWLLRRPLVVHEQNAVAGWTNRLLSRFARRTLAAYPNALPGAELVGNPVRPAIAALPTPEVRFAGREGAMRVLVLGGSQGARALNQRVPEALAQVSRKIPVQVIHQTGNRDEASTRETYARLGVPADVHAFIDDMAASYAWADLLVCRAGALTLAEVAAAGVGSILVPYPHAVDDHQTRNAEYLVSAGAAVLQPQDTLTDTTLAETLGALLADRQRLGEMAVRARELARGDATATVAAVLRAEGGMA</sequence>
<organism evidence="14 15">
    <name type="scientific">Candidatus Macondimonas diazotrophica</name>
    <dbReference type="NCBI Taxonomy" id="2305248"/>
    <lineage>
        <taxon>Bacteria</taxon>
        <taxon>Pseudomonadati</taxon>
        <taxon>Pseudomonadota</taxon>
        <taxon>Gammaproteobacteria</taxon>
        <taxon>Chromatiales</taxon>
        <taxon>Ectothiorhodospiraceae</taxon>
        <taxon>Candidatus Macondimonas</taxon>
    </lineage>
</organism>
<evidence type="ECO:0000256" key="6">
    <source>
        <dbReference type="ARBA" id="ARBA00022984"/>
    </source>
</evidence>
<dbReference type="RefSeq" id="WP_135281313.1">
    <property type="nucleotide sequence ID" value="NZ_SRIO01000005.1"/>
</dbReference>
<feature type="domain" description="Glycosyltransferase family 28 N-terminal" evidence="12">
    <location>
        <begin position="6"/>
        <end position="142"/>
    </location>
</feature>
<keyword evidence="2 10" id="KW-0132">Cell division</keyword>
<keyword evidence="15" id="KW-1185">Reference proteome</keyword>
<dbReference type="EC" id="2.4.1.227" evidence="10"/>
<keyword evidence="3 10" id="KW-0328">Glycosyltransferase</keyword>
<keyword evidence="5 10" id="KW-0133">Cell shape</keyword>
<comment type="caution">
    <text evidence="10">Lacks conserved residue(s) required for the propagation of feature annotation.</text>
</comment>
<accession>A0A4Z0FB40</accession>
<comment type="catalytic activity">
    <reaction evidence="10">
        <text>di-trans,octa-cis-undecaprenyl diphospho-N-acetyl-alpha-D-muramoyl-L-alanyl-D-glutamyl-meso-2,6-diaminopimeloyl-D-alanyl-D-alanine + UDP-N-acetyl-alpha-D-glucosamine = di-trans,octa-cis-undecaprenyl diphospho-[N-acetyl-alpha-D-glucosaminyl-(1-&gt;4)]-N-acetyl-alpha-D-muramoyl-L-alanyl-D-glutamyl-meso-2,6-diaminopimeloyl-D-alanyl-D-alanine + UDP + H(+)</text>
        <dbReference type="Rhea" id="RHEA:31227"/>
        <dbReference type="ChEBI" id="CHEBI:15378"/>
        <dbReference type="ChEBI" id="CHEBI:57705"/>
        <dbReference type="ChEBI" id="CHEBI:58223"/>
        <dbReference type="ChEBI" id="CHEBI:61387"/>
        <dbReference type="ChEBI" id="CHEBI:61388"/>
        <dbReference type="EC" id="2.4.1.227"/>
    </reaction>
</comment>
<keyword evidence="7 10" id="KW-0472">Membrane</keyword>
<dbReference type="GO" id="GO:0071555">
    <property type="term" value="P:cell wall organization"/>
    <property type="evidence" value="ECO:0007669"/>
    <property type="project" value="UniProtKB-KW"/>
</dbReference>
<dbReference type="NCBIfam" id="TIGR01133">
    <property type="entry name" value="murG"/>
    <property type="match status" value="1"/>
</dbReference>
<evidence type="ECO:0000256" key="10">
    <source>
        <dbReference type="HAMAP-Rule" id="MF_00033"/>
    </source>
</evidence>
<proteinExistence type="inferred from homology"/>
<keyword evidence="4 10" id="KW-0808">Transferase</keyword>
<evidence type="ECO:0000313" key="15">
    <source>
        <dbReference type="Proteomes" id="UP000297890"/>
    </source>
</evidence>
<protein>
    <recommendedName>
        <fullName evidence="10">UDP-N-acetylglucosamine--N-acetylmuramyl-(pentapeptide) pyrophosphoryl-undecaprenol N-acetylglucosamine transferase</fullName>
        <ecNumber evidence="10">2.4.1.227</ecNumber>
    </recommendedName>
    <alternativeName>
        <fullName evidence="10">Undecaprenyl-PP-MurNAc-pentapeptide-UDPGlcNAc GlcNAc transferase</fullName>
    </alternativeName>
</protein>
<dbReference type="UniPathway" id="UPA00219"/>
<evidence type="ECO:0000256" key="4">
    <source>
        <dbReference type="ARBA" id="ARBA00022679"/>
    </source>
</evidence>
<comment type="caution">
    <text evidence="14">The sequence shown here is derived from an EMBL/GenBank/DDBJ whole genome shotgun (WGS) entry which is preliminary data.</text>
</comment>
<dbReference type="SUPFAM" id="SSF53756">
    <property type="entry name" value="UDP-Glycosyltransferase/glycogen phosphorylase"/>
    <property type="match status" value="1"/>
</dbReference>
<reference evidence="14 15" key="1">
    <citation type="journal article" date="2019" name="ISME J.">
        <title>Candidatus Macondimonas diazotrophica, a novel gammaproteobacterial genus dominating crude-oil-contaminated coastal sediments.</title>
        <authorList>
            <person name="Karthikeyan S."/>
            <person name="Konstantinidis K."/>
        </authorList>
    </citation>
    <scope>NUCLEOTIDE SEQUENCE [LARGE SCALE GENOMIC DNA]</scope>
    <source>
        <strain evidence="14 15">KTK01</strain>
    </source>
</reference>
<keyword evidence="11" id="KW-0812">Transmembrane</keyword>
<comment type="subcellular location">
    <subcellularLocation>
        <location evidence="10">Cell membrane</location>
        <topology evidence="10">Peripheral membrane protein</topology>
        <orientation evidence="10">Cytoplasmic side</orientation>
    </subcellularLocation>
</comment>
<feature type="transmembrane region" description="Helical" evidence="11">
    <location>
        <begin position="96"/>
        <end position="115"/>
    </location>
</feature>
<keyword evidence="11" id="KW-1133">Transmembrane helix</keyword>
<gene>
    <name evidence="10 14" type="primary">murG</name>
    <name evidence="14" type="ORF">E4680_05050</name>
</gene>
<dbReference type="InterPro" id="IPR006009">
    <property type="entry name" value="GlcNAc_MurG"/>
</dbReference>
<evidence type="ECO:0000259" key="12">
    <source>
        <dbReference type="Pfam" id="PF03033"/>
    </source>
</evidence>
<feature type="transmembrane region" description="Helical" evidence="11">
    <location>
        <begin position="68"/>
        <end position="90"/>
    </location>
</feature>
<evidence type="ECO:0000256" key="9">
    <source>
        <dbReference type="ARBA" id="ARBA00023316"/>
    </source>
</evidence>
<evidence type="ECO:0000256" key="2">
    <source>
        <dbReference type="ARBA" id="ARBA00022618"/>
    </source>
</evidence>
<dbReference type="Gene3D" id="3.40.50.2000">
    <property type="entry name" value="Glycogen Phosphorylase B"/>
    <property type="match status" value="2"/>
</dbReference>
<dbReference type="AlphaFoldDB" id="A0A4Z0FB40"/>
<comment type="function">
    <text evidence="10">Cell wall formation. Catalyzes the transfer of a GlcNAc subunit on undecaprenyl-pyrophosphoryl-MurNAc-pentapeptide (lipid intermediate I) to form undecaprenyl-pyrophosphoryl-MurNAc-(pentapeptide)GlcNAc (lipid intermediate II).</text>
</comment>
<evidence type="ECO:0000256" key="7">
    <source>
        <dbReference type="ARBA" id="ARBA00023136"/>
    </source>
</evidence>
<dbReference type="Pfam" id="PF03033">
    <property type="entry name" value="Glyco_transf_28"/>
    <property type="match status" value="1"/>
</dbReference>
<feature type="binding site" evidence="10">
    <location>
        <position position="161"/>
    </location>
    <ligand>
        <name>UDP-N-acetyl-alpha-D-glucosamine</name>
        <dbReference type="ChEBI" id="CHEBI:57705"/>
    </ligand>
</feature>
<evidence type="ECO:0000259" key="13">
    <source>
        <dbReference type="Pfam" id="PF04101"/>
    </source>
</evidence>
<feature type="binding site" evidence="10">
    <location>
        <position position="243"/>
    </location>
    <ligand>
        <name>UDP-N-acetyl-alpha-D-glucosamine</name>
        <dbReference type="ChEBI" id="CHEBI:57705"/>
    </ligand>
</feature>
<dbReference type="GO" id="GO:0050511">
    <property type="term" value="F:undecaprenyldiphospho-muramoylpentapeptide beta-N-acetylglucosaminyltransferase activity"/>
    <property type="evidence" value="ECO:0007669"/>
    <property type="project" value="UniProtKB-UniRule"/>
</dbReference>
<dbReference type="InterPro" id="IPR004276">
    <property type="entry name" value="GlycoTrans_28_N"/>
</dbReference>
<keyword evidence="8 10" id="KW-0131">Cell cycle</keyword>